<evidence type="ECO:0000256" key="1">
    <source>
        <dbReference type="SAM" id="Coils"/>
    </source>
</evidence>
<feature type="region of interest" description="Disordered" evidence="2">
    <location>
        <begin position="273"/>
        <end position="299"/>
    </location>
</feature>
<feature type="region of interest" description="Disordered" evidence="2">
    <location>
        <begin position="1"/>
        <end position="23"/>
    </location>
</feature>
<feature type="region of interest" description="Disordered" evidence="2">
    <location>
        <begin position="332"/>
        <end position="369"/>
    </location>
</feature>
<proteinExistence type="predicted"/>
<gene>
    <name evidence="3" type="ORF">DFL_002947</name>
</gene>
<dbReference type="AlphaFoldDB" id="A0A437ABY3"/>
<comment type="caution">
    <text evidence="3">The sequence shown here is derived from an EMBL/GenBank/DDBJ whole genome shotgun (WGS) entry which is preliminary data.</text>
</comment>
<feature type="compositionally biased region" description="Polar residues" evidence="2">
    <location>
        <begin position="354"/>
        <end position="369"/>
    </location>
</feature>
<evidence type="ECO:0000313" key="3">
    <source>
        <dbReference type="EMBL" id="RVD88773.1"/>
    </source>
</evidence>
<organism evidence="3 4">
    <name type="scientific">Arthrobotrys flagrans</name>
    <name type="common">Nematode-trapping fungus</name>
    <name type="synonym">Trichothecium flagrans</name>
    <dbReference type="NCBI Taxonomy" id="97331"/>
    <lineage>
        <taxon>Eukaryota</taxon>
        <taxon>Fungi</taxon>
        <taxon>Dikarya</taxon>
        <taxon>Ascomycota</taxon>
        <taxon>Pezizomycotina</taxon>
        <taxon>Orbiliomycetes</taxon>
        <taxon>Orbiliales</taxon>
        <taxon>Orbiliaceae</taxon>
        <taxon>Arthrobotrys</taxon>
    </lineage>
</organism>
<feature type="coiled-coil region" evidence="1">
    <location>
        <begin position="28"/>
        <end position="78"/>
    </location>
</feature>
<dbReference type="EMBL" id="SAEB01000003">
    <property type="protein sequence ID" value="RVD88773.1"/>
    <property type="molecule type" value="Genomic_DNA"/>
</dbReference>
<feature type="compositionally biased region" description="Basic and acidic residues" evidence="2">
    <location>
        <begin position="276"/>
        <end position="296"/>
    </location>
</feature>
<sequence length="369" mass="41601">MLPPEGPPNLSSLPDRGDSTSPLFSTIIPRINEELLRLQNKVQEASRDRIDAQKIAHILEVEALQEEIETQKKELSRRATVKETPQANANAKLLQDTVEAFKRTDAAREQYIDYLNGQLQECRRGSKHGHHPAGPSAGVQVHGAPLEDKMAKDMEALDQRHRITQAAFFEHMDRTVDYQNTSNANVADLQRQLEISKTEIKVLKEQSSLADKLKEEVESLQKMNASVENNLDDAIAVNSHLTYELETFQTDNADLKSKLAAFETENARLKGQLQENTEKLQKSSEKMTRLEKERKTSSNVLHRRGLHVEVLKNTVENLEADRHRLERAAAARAKFDIQPGTNGNSVPELRPNATPFTPSNIKNTDPSER</sequence>
<dbReference type="Proteomes" id="UP000283090">
    <property type="component" value="Unassembled WGS sequence"/>
</dbReference>
<dbReference type="OrthoDB" id="5330766at2759"/>
<dbReference type="RefSeq" id="XP_067494317.1">
    <property type="nucleotide sequence ID" value="XM_067631807.1"/>
</dbReference>
<dbReference type="GeneID" id="93585258"/>
<evidence type="ECO:0000313" key="4">
    <source>
        <dbReference type="Proteomes" id="UP000283090"/>
    </source>
</evidence>
<name>A0A437ABY3_ARTFL</name>
<protein>
    <submittedName>
        <fullName evidence="3">Uncharacterized protein</fullName>
    </submittedName>
</protein>
<reference evidence="3 4" key="1">
    <citation type="submission" date="2019-01" db="EMBL/GenBank/DDBJ databases">
        <title>Intercellular communication is required for trap formation in the nematode-trapping fungus Duddingtonia flagrans.</title>
        <authorList>
            <person name="Youssar L."/>
            <person name="Wernet V."/>
            <person name="Hensel N."/>
            <person name="Hildebrandt H.-G."/>
            <person name="Fischer R."/>
        </authorList>
    </citation>
    <scope>NUCLEOTIDE SEQUENCE [LARGE SCALE GENOMIC DNA]</scope>
    <source>
        <strain evidence="3 4">CBS H-5679</strain>
    </source>
</reference>
<dbReference type="VEuPathDB" id="FungiDB:DFL_002947"/>
<keyword evidence="4" id="KW-1185">Reference proteome</keyword>
<accession>A0A437ABY3</accession>
<keyword evidence="1" id="KW-0175">Coiled coil</keyword>
<evidence type="ECO:0000256" key="2">
    <source>
        <dbReference type="SAM" id="MobiDB-lite"/>
    </source>
</evidence>